<dbReference type="EMBL" id="SMDR01000003">
    <property type="protein sequence ID" value="TNJ33235.1"/>
    <property type="molecule type" value="Genomic_DNA"/>
</dbReference>
<organism evidence="1 2">
    <name type="scientific">Arenimonas terrae</name>
    <dbReference type="NCBI Taxonomy" id="2546226"/>
    <lineage>
        <taxon>Bacteria</taxon>
        <taxon>Pseudomonadati</taxon>
        <taxon>Pseudomonadota</taxon>
        <taxon>Gammaproteobacteria</taxon>
        <taxon>Lysobacterales</taxon>
        <taxon>Lysobacteraceae</taxon>
        <taxon>Arenimonas</taxon>
    </lineage>
</organism>
<gene>
    <name evidence="1" type="ORF">E1B00_13125</name>
</gene>
<evidence type="ECO:0000313" key="2">
    <source>
        <dbReference type="Proteomes" id="UP000305760"/>
    </source>
</evidence>
<reference evidence="1 2" key="1">
    <citation type="submission" date="2019-03" db="EMBL/GenBank/DDBJ databases">
        <title>Arenimonas daejeonensis sp. nov., isolated from compost.</title>
        <authorList>
            <person name="Jeon C.O."/>
        </authorList>
    </citation>
    <scope>NUCLEOTIDE SEQUENCE [LARGE SCALE GENOMIC DNA]</scope>
    <source>
        <strain evidence="1 2">R29</strain>
    </source>
</reference>
<sequence length="149" mass="15782">MIGFGERKAALLLASLPEETQNALLARLPIEASTSLRAAISAVPAASASTMAAALRLIQERATSPSRPTSVPAPEPDFCWLANEVPAAWFARVCVAFSGPEQNFGAIWLPHGVAGDVDREIKNVARIPAGLTKALRAEVGELNRTRGVR</sequence>
<protein>
    <submittedName>
        <fullName evidence="1">Uncharacterized protein</fullName>
    </submittedName>
</protein>
<proteinExistence type="predicted"/>
<comment type="caution">
    <text evidence="1">The sequence shown here is derived from an EMBL/GenBank/DDBJ whole genome shotgun (WGS) entry which is preliminary data.</text>
</comment>
<name>A0A5C4RQK9_9GAMM</name>
<dbReference type="AlphaFoldDB" id="A0A5C4RQK9"/>
<accession>A0A5C4RQK9</accession>
<dbReference type="Gene3D" id="1.10.220.30">
    <property type="match status" value="1"/>
</dbReference>
<dbReference type="RefSeq" id="WP_139449500.1">
    <property type="nucleotide sequence ID" value="NZ_SMDR01000003.1"/>
</dbReference>
<dbReference type="Proteomes" id="UP000305760">
    <property type="component" value="Unassembled WGS sequence"/>
</dbReference>
<evidence type="ECO:0000313" key="1">
    <source>
        <dbReference type="EMBL" id="TNJ33235.1"/>
    </source>
</evidence>
<keyword evidence="2" id="KW-1185">Reference proteome</keyword>